<dbReference type="AlphaFoldDB" id="A0A0J7KTZ1"/>
<evidence type="ECO:0000313" key="2">
    <source>
        <dbReference type="EMBL" id="KMQ93761.1"/>
    </source>
</evidence>
<protein>
    <submittedName>
        <fullName evidence="2">Uncharacterized protein</fullName>
    </submittedName>
</protein>
<name>A0A0J7KTZ1_LASNI</name>
<dbReference type="PaxDb" id="67767-A0A0J7KTZ1"/>
<accession>A0A0J7KTZ1</accession>
<gene>
    <name evidence="2" type="ORF">RF55_6122</name>
</gene>
<dbReference type="EMBL" id="LBMM01003245">
    <property type="protein sequence ID" value="KMQ93761.1"/>
    <property type="molecule type" value="Genomic_DNA"/>
</dbReference>
<proteinExistence type="predicted"/>
<dbReference type="Proteomes" id="UP000036403">
    <property type="component" value="Unassembled WGS sequence"/>
</dbReference>
<organism evidence="2 3">
    <name type="scientific">Lasius niger</name>
    <name type="common">Black garden ant</name>
    <dbReference type="NCBI Taxonomy" id="67767"/>
    <lineage>
        <taxon>Eukaryota</taxon>
        <taxon>Metazoa</taxon>
        <taxon>Ecdysozoa</taxon>
        <taxon>Arthropoda</taxon>
        <taxon>Hexapoda</taxon>
        <taxon>Insecta</taxon>
        <taxon>Pterygota</taxon>
        <taxon>Neoptera</taxon>
        <taxon>Endopterygota</taxon>
        <taxon>Hymenoptera</taxon>
        <taxon>Apocrita</taxon>
        <taxon>Aculeata</taxon>
        <taxon>Formicoidea</taxon>
        <taxon>Formicidae</taxon>
        <taxon>Formicinae</taxon>
        <taxon>Lasius</taxon>
        <taxon>Lasius</taxon>
    </lineage>
</organism>
<evidence type="ECO:0000256" key="1">
    <source>
        <dbReference type="SAM" id="MobiDB-lite"/>
    </source>
</evidence>
<keyword evidence="3" id="KW-1185">Reference proteome</keyword>
<sequence length="68" mass="7860">MYTAKVTVSGMCSPRESTPRTTDFHRTTRINDNETQLRQIRFGPTNSRYVQDPRNSDNKVTINHCDTV</sequence>
<reference evidence="2 3" key="1">
    <citation type="submission" date="2015-04" db="EMBL/GenBank/DDBJ databases">
        <title>Lasius niger genome sequencing.</title>
        <authorList>
            <person name="Konorov E.A."/>
            <person name="Nikitin M.A."/>
            <person name="Kirill M.V."/>
            <person name="Chang P."/>
        </authorList>
    </citation>
    <scope>NUCLEOTIDE SEQUENCE [LARGE SCALE GENOMIC DNA]</scope>
    <source>
        <tissue evidence="2">Whole</tissue>
    </source>
</reference>
<comment type="caution">
    <text evidence="2">The sequence shown here is derived from an EMBL/GenBank/DDBJ whole genome shotgun (WGS) entry which is preliminary data.</text>
</comment>
<feature type="region of interest" description="Disordered" evidence="1">
    <location>
        <begin position="41"/>
        <end position="68"/>
    </location>
</feature>
<evidence type="ECO:0000313" key="3">
    <source>
        <dbReference type="Proteomes" id="UP000036403"/>
    </source>
</evidence>
<feature type="region of interest" description="Disordered" evidence="1">
    <location>
        <begin position="1"/>
        <end position="23"/>
    </location>
</feature>
<feature type="compositionally biased region" description="Polar residues" evidence="1">
    <location>
        <begin position="58"/>
        <end position="68"/>
    </location>
</feature>